<keyword evidence="2" id="KW-0732">Signal</keyword>
<dbReference type="RefSeq" id="WP_141163887.1">
    <property type="nucleotide sequence ID" value="NZ_VHQG01000002.1"/>
</dbReference>
<evidence type="ECO:0000313" key="3">
    <source>
        <dbReference type="EMBL" id="TPW76533.1"/>
    </source>
</evidence>
<accession>A0A506Y3N1</accession>
<evidence type="ECO:0000313" key="4">
    <source>
        <dbReference type="Proteomes" id="UP000316252"/>
    </source>
</evidence>
<dbReference type="PROSITE" id="PS51257">
    <property type="entry name" value="PROKAR_LIPOPROTEIN"/>
    <property type="match status" value="1"/>
</dbReference>
<dbReference type="Proteomes" id="UP000316252">
    <property type="component" value="Unassembled WGS sequence"/>
</dbReference>
<dbReference type="InterPro" id="IPR005297">
    <property type="entry name" value="Lipoprotein_repeat"/>
</dbReference>
<dbReference type="GO" id="GO:0043448">
    <property type="term" value="P:alkane catabolic process"/>
    <property type="evidence" value="ECO:0007669"/>
    <property type="project" value="TreeGrafter"/>
</dbReference>
<dbReference type="PANTHER" id="PTHR39335:SF1">
    <property type="entry name" value="BLL4220 PROTEIN"/>
    <property type="match status" value="1"/>
</dbReference>
<feature type="region of interest" description="Disordered" evidence="1">
    <location>
        <begin position="30"/>
        <end position="61"/>
    </location>
</feature>
<dbReference type="PANTHER" id="PTHR39335">
    <property type="entry name" value="BLL4220 PROTEIN"/>
    <property type="match status" value="1"/>
</dbReference>
<organism evidence="3 4">
    <name type="scientific">Schumannella soli</name>
    <dbReference type="NCBI Taxonomy" id="2590779"/>
    <lineage>
        <taxon>Bacteria</taxon>
        <taxon>Bacillati</taxon>
        <taxon>Actinomycetota</taxon>
        <taxon>Actinomycetes</taxon>
        <taxon>Micrococcales</taxon>
        <taxon>Microbacteriaceae</taxon>
        <taxon>Schumannella</taxon>
    </lineage>
</organism>
<sequence>MRTRIPRSRLTLVPLAAAAITLFALAGCTSAPSGSGDSSSGDSSSAPADDSSADSGSDSSADATAALTTADSSLGTIVVDGEKMTVYMFDKDTQNATSSACSGQCAAAWPAVHADSDSPKVDGVTGKIGTITGTDGEKQLTLDGWPLYYYAADKAAGDTTGQGVGGVWWVLAPDGTKISG</sequence>
<evidence type="ECO:0000256" key="2">
    <source>
        <dbReference type="SAM" id="SignalP"/>
    </source>
</evidence>
<proteinExistence type="predicted"/>
<gene>
    <name evidence="3" type="ORF">FJ657_12310</name>
</gene>
<dbReference type="OrthoDB" id="597632at2"/>
<feature type="signal peptide" evidence="2">
    <location>
        <begin position="1"/>
        <end position="26"/>
    </location>
</feature>
<protein>
    <recommendedName>
        <fullName evidence="5">Lipoprotein with Yx(FWY)xxD motif</fullName>
    </recommendedName>
</protein>
<comment type="caution">
    <text evidence="3">The sequence shown here is derived from an EMBL/GenBank/DDBJ whole genome shotgun (WGS) entry which is preliminary data.</text>
</comment>
<dbReference type="EMBL" id="VHQG01000002">
    <property type="protein sequence ID" value="TPW76533.1"/>
    <property type="molecule type" value="Genomic_DNA"/>
</dbReference>
<feature type="chain" id="PRO_5039706435" description="Lipoprotein with Yx(FWY)xxD motif" evidence="2">
    <location>
        <begin position="27"/>
        <end position="180"/>
    </location>
</feature>
<dbReference type="AlphaFoldDB" id="A0A506Y3N1"/>
<evidence type="ECO:0000256" key="1">
    <source>
        <dbReference type="SAM" id="MobiDB-lite"/>
    </source>
</evidence>
<dbReference type="Pfam" id="PF03640">
    <property type="entry name" value="Lipoprotein_15"/>
    <property type="match status" value="2"/>
</dbReference>
<evidence type="ECO:0008006" key="5">
    <source>
        <dbReference type="Google" id="ProtNLM"/>
    </source>
</evidence>
<keyword evidence="4" id="KW-1185">Reference proteome</keyword>
<name>A0A506Y3N1_9MICO</name>
<reference evidence="3 4" key="1">
    <citation type="submission" date="2019-06" db="EMBL/GenBank/DDBJ databases">
        <authorList>
            <person name="Li F."/>
        </authorList>
    </citation>
    <scope>NUCLEOTIDE SEQUENCE [LARGE SCALE GENOMIC DNA]</scope>
    <source>
        <strain evidence="3 4">10F1D-1</strain>
    </source>
</reference>